<accession>A0A9D3AYG9</accession>
<comment type="caution">
    <text evidence="4">The sequence shown here is derived from an EMBL/GenBank/DDBJ whole genome shotgun (WGS) entry which is preliminary data.</text>
</comment>
<evidence type="ECO:0000313" key="4">
    <source>
        <dbReference type="EMBL" id="KAF1086067.1"/>
    </source>
</evidence>
<feature type="domain" description="Cell envelope-related transcriptional attenuator" evidence="3">
    <location>
        <begin position="80"/>
        <end position="228"/>
    </location>
</feature>
<feature type="compositionally biased region" description="Polar residues" evidence="2">
    <location>
        <begin position="390"/>
        <end position="399"/>
    </location>
</feature>
<dbReference type="PANTHER" id="PTHR33392">
    <property type="entry name" value="POLYISOPRENYL-TEICHOIC ACID--PEPTIDOGLYCAN TEICHOIC ACID TRANSFERASE TAGU"/>
    <property type="match status" value="1"/>
</dbReference>
<protein>
    <submittedName>
        <fullName evidence="4">Transcriptional regulator YvhJ</fullName>
    </submittedName>
</protein>
<comment type="similarity">
    <text evidence="1">Belongs to the LytR/CpsA/Psr (LCP) family.</text>
</comment>
<name>A0A9D3AYG9_9FIRM</name>
<dbReference type="InterPro" id="IPR050922">
    <property type="entry name" value="LytR/CpsA/Psr_CW_biosynth"/>
</dbReference>
<gene>
    <name evidence="4" type="primary">yvhJ</name>
    <name evidence="4" type="ORF">SPSYN_00805</name>
</gene>
<evidence type="ECO:0000259" key="3">
    <source>
        <dbReference type="Pfam" id="PF03816"/>
    </source>
</evidence>
<sequence length="434" mass="47683">MSERKRRKLKSKLRLAVFLIVLAGLFAGGFAAANSLLWPLLTGKSLVDLSDDDAGDLAKMPGINVLMMGVDERSDDASQRTDTIILANINNKENRLALLSIPRDTKVDIPGHGVNKINAANIFGGPELAMQEVSELTGVNVDYYVLTNFNGFKDIVDALGGVTVDVEKNMDYAEGLYNGVYDIHLTKGVQRLNGTQALMYARFRNDELGDISRTQRQLKLLKAIGNEAMQPSSIAKLPKLVPEIYKNVDTNLGLSQMIALAKAAKNLNNVQIVTQTMPGWFLDEHGASYWYVDPSTAKQVATALFEEGKVVEVVQGALKDGQKPTQVALENVRPVEQAKENDSGAESGNTTNNNYKYDYDTQDYDEPYTGEYINEDSKEDPLTEGDNGGAYTNNEQQSLEEPVTDIFAPALPESTNQPELEPSEHVDVIINTYP</sequence>
<feature type="region of interest" description="Disordered" evidence="2">
    <location>
        <begin position="322"/>
        <end position="401"/>
    </location>
</feature>
<dbReference type="NCBIfam" id="TIGR00350">
    <property type="entry name" value="lytR_cpsA_psr"/>
    <property type="match status" value="1"/>
</dbReference>
<keyword evidence="5" id="KW-1185">Reference proteome</keyword>
<dbReference type="Proteomes" id="UP000798488">
    <property type="component" value="Unassembled WGS sequence"/>
</dbReference>
<dbReference type="InterPro" id="IPR004474">
    <property type="entry name" value="LytR_CpsA_psr"/>
</dbReference>
<feature type="compositionally biased region" description="Acidic residues" evidence="2">
    <location>
        <begin position="360"/>
        <end position="374"/>
    </location>
</feature>
<dbReference type="Gene3D" id="3.40.630.190">
    <property type="entry name" value="LCP protein"/>
    <property type="match status" value="1"/>
</dbReference>
<evidence type="ECO:0000256" key="2">
    <source>
        <dbReference type="SAM" id="MobiDB-lite"/>
    </source>
</evidence>
<dbReference type="PANTHER" id="PTHR33392:SF6">
    <property type="entry name" value="POLYISOPRENYL-TEICHOIC ACID--PEPTIDOGLYCAN TEICHOIC ACID TRANSFERASE TAGU"/>
    <property type="match status" value="1"/>
</dbReference>
<evidence type="ECO:0000256" key="1">
    <source>
        <dbReference type="ARBA" id="ARBA00006068"/>
    </source>
</evidence>
<dbReference type="RefSeq" id="WP_243152898.1">
    <property type="nucleotide sequence ID" value="NZ_LSRS01000002.1"/>
</dbReference>
<organism evidence="4 5">
    <name type="scientific">Sporotomaculum syntrophicum</name>
    <dbReference type="NCBI Taxonomy" id="182264"/>
    <lineage>
        <taxon>Bacteria</taxon>
        <taxon>Bacillati</taxon>
        <taxon>Bacillota</taxon>
        <taxon>Clostridia</taxon>
        <taxon>Eubacteriales</taxon>
        <taxon>Desulfallaceae</taxon>
        <taxon>Sporotomaculum</taxon>
    </lineage>
</organism>
<reference evidence="4" key="1">
    <citation type="submission" date="2016-02" db="EMBL/GenBank/DDBJ databases">
        <title>Draft Genome Sequence of Sporotomaculum syntrophicum Strain FB, a Syntrophic Benzoate Degrader.</title>
        <authorList>
            <person name="Nobu M.K."/>
            <person name="Narihiro T."/>
            <person name="Qiu Y.-L."/>
            <person name="Ohashi A."/>
            <person name="Liu W.-T."/>
            <person name="Yuji S."/>
        </authorList>
    </citation>
    <scope>NUCLEOTIDE SEQUENCE</scope>
    <source>
        <strain evidence="4">FB</strain>
    </source>
</reference>
<dbReference type="AlphaFoldDB" id="A0A9D3AYG9"/>
<dbReference type="Pfam" id="PF03816">
    <property type="entry name" value="LytR_cpsA_psr"/>
    <property type="match status" value="1"/>
</dbReference>
<dbReference type="EMBL" id="LSRS01000002">
    <property type="protein sequence ID" value="KAF1086067.1"/>
    <property type="molecule type" value="Genomic_DNA"/>
</dbReference>
<evidence type="ECO:0000313" key="5">
    <source>
        <dbReference type="Proteomes" id="UP000798488"/>
    </source>
</evidence>
<proteinExistence type="inferred from homology"/>